<reference evidence="1" key="1">
    <citation type="submission" date="2019-11" db="EMBL/GenBank/DDBJ databases">
        <authorList>
            <person name="Feng L."/>
        </authorList>
    </citation>
    <scope>NUCLEOTIDE SEQUENCE</scope>
    <source>
        <strain evidence="1">BgluceraseaLFYP119</strain>
    </source>
</reference>
<proteinExistence type="predicted"/>
<organism evidence="1">
    <name type="scientific">Blautia glucerasea</name>
    <dbReference type="NCBI Taxonomy" id="536633"/>
    <lineage>
        <taxon>Bacteria</taxon>
        <taxon>Bacillati</taxon>
        <taxon>Bacillota</taxon>
        <taxon>Clostridia</taxon>
        <taxon>Lachnospirales</taxon>
        <taxon>Lachnospiraceae</taxon>
        <taxon>Blautia</taxon>
    </lineage>
</organism>
<name>A0A6N2TR38_9FIRM</name>
<dbReference type="AlphaFoldDB" id="A0A6N2TR38"/>
<protein>
    <recommendedName>
        <fullName evidence="2">PTS HPr component phosphorylation site</fullName>
    </recommendedName>
</protein>
<dbReference type="SUPFAM" id="SSF55594">
    <property type="entry name" value="HPr-like"/>
    <property type="match status" value="1"/>
</dbReference>
<dbReference type="RefSeq" id="WP_156354040.1">
    <property type="nucleotide sequence ID" value="NZ_CACRST010000014.1"/>
</dbReference>
<dbReference type="EMBL" id="CACRST010000014">
    <property type="protein sequence ID" value="VYT08075.1"/>
    <property type="molecule type" value="Genomic_DNA"/>
</dbReference>
<dbReference type="InterPro" id="IPR035895">
    <property type="entry name" value="HPr-like_sf"/>
</dbReference>
<dbReference type="Gene3D" id="3.30.1340.10">
    <property type="entry name" value="HPr-like"/>
    <property type="match status" value="1"/>
</dbReference>
<evidence type="ECO:0008006" key="2">
    <source>
        <dbReference type="Google" id="ProtNLM"/>
    </source>
</evidence>
<evidence type="ECO:0000313" key="1">
    <source>
        <dbReference type="EMBL" id="VYT08075.1"/>
    </source>
</evidence>
<gene>
    <name evidence="1" type="ORF">BGLFYP119_01722</name>
</gene>
<accession>A0A6N2TR38</accession>
<sequence length="75" mass="8542">MQEHQIMLNATEDVKEFVNAASKCDFDIDIFYNRIIIDAKSLLGILSMDLTRKLTVRCYGNNPKFNDVIAKFAVA</sequence>